<protein>
    <submittedName>
        <fullName evidence="2">Uncharacterized protein</fullName>
    </submittedName>
</protein>
<gene>
    <name evidence="2" type="ORF">PPYR_10391</name>
</gene>
<evidence type="ECO:0000313" key="2">
    <source>
        <dbReference type="EMBL" id="KAB0796330.1"/>
    </source>
</evidence>
<keyword evidence="1" id="KW-0732">Signal</keyword>
<dbReference type="Proteomes" id="UP000327044">
    <property type="component" value="Unassembled WGS sequence"/>
</dbReference>
<evidence type="ECO:0000313" key="3">
    <source>
        <dbReference type="Proteomes" id="UP000327044"/>
    </source>
</evidence>
<keyword evidence="3" id="KW-1185">Reference proteome</keyword>
<sequence>MHQIVCALLLTSSLTGNFAAPAVSTDNQKPQDGVGAVDGVVPVHGVGPVHPIGIAVSVPQFWPPVPPVHLPSDYGWFPTVEIVPQPIPLNDGRIYPYYWPF</sequence>
<dbReference type="AlphaFoldDB" id="A0A5N4AG54"/>
<organism evidence="2 3">
    <name type="scientific">Photinus pyralis</name>
    <name type="common">Common eastern firefly</name>
    <name type="synonym">Lampyris pyralis</name>
    <dbReference type="NCBI Taxonomy" id="7054"/>
    <lineage>
        <taxon>Eukaryota</taxon>
        <taxon>Metazoa</taxon>
        <taxon>Ecdysozoa</taxon>
        <taxon>Arthropoda</taxon>
        <taxon>Hexapoda</taxon>
        <taxon>Insecta</taxon>
        <taxon>Pterygota</taxon>
        <taxon>Neoptera</taxon>
        <taxon>Endopterygota</taxon>
        <taxon>Coleoptera</taxon>
        <taxon>Polyphaga</taxon>
        <taxon>Elateriformia</taxon>
        <taxon>Elateroidea</taxon>
        <taxon>Lampyridae</taxon>
        <taxon>Lampyrinae</taxon>
        <taxon>Photinus</taxon>
    </lineage>
</organism>
<accession>A0A5N4AG54</accession>
<proteinExistence type="predicted"/>
<reference evidence="2 3" key="1">
    <citation type="journal article" date="2018" name="Elife">
        <title>Firefly genomes illuminate parallel origins of bioluminescence in beetles.</title>
        <authorList>
            <person name="Fallon T.R."/>
            <person name="Lower S.E."/>
            <person name="Chang C.H."/>
            <person name="Bessho-Uehara M."/>
            <person name="Martin G.J."/>
            <person name="Bewick A.J."/>
            <person name="Behringer M."/>
            <person name="Debat H.J."/>
            <person name="Wong I."/>
            <person name="Day J.C."/>
            <person name="Suvorov A."/>
            <person name="Silva C.J."/>
            <person name="Stanger-Hall K.F."/>
            <person name="Hall D.W."/>
            <person name="Schmitz R.J."/>
            <person name="Nelson D.R."/>
            <person name="Lewis S.M."/>
            <person name="Shigenobu S."/>
            <person name="Bybee S.M."/>
            <person name="Larracuente A.M."/>
            <person name="Oba Y."/>
            <person name="Weng J.K."/>
        </authorList>
    </citation>
    <scope>NUCLEOTIDE SEQUENCE [LARGE SCALE GENOMIC DNA]</scope>
    <source>
        <strain evidence="2">1611_PpyrPB1</strain>
        <tissue evidence="2">Whole body</tissue>
    </source>
</reference>
<comment type="caution">
    <text evidence="2">The sequence shown here is derived from an EMBL/GenBank/DDBJ whole genome shotgun (WGS) entry which is preliminary data.</text>
</comment>
<feature type="chain" id="PRO_5024380859" evidence="1">
    <location>
        <begin position="20"/>
        <end position="101"/>
    </location>
</feature>
<dbReference type="EMBL" id="VVIM01000007">
    <property type="protein sequence ID" value="KAB0796330.1"/>
    <property type="molecule type" value="Genomic_DNA"/>
</dbReference>
<name>A0A5N4AG54_PHOPY</name>
<feature type="signal peptide" evidence="1">
    <location>
        <begin position="1"/>
        <end position="19"/>
    </location>
</feature>
<evidence type="ECO:0000256" key="1">
    <source>
        <dbReference type="SAM" id="SignalP"/>
    </source>
</evidence>
<dbReference type="InParanoid" id="A0A5N4AG54"/>